<evidence type="ECO:0000256" key="1">
    <source>
        <dbReference type="ARBA" id="ARBA00001974"/>
    </source>
</evidence>
<protein>
    <submittedName>
        <fullName evidence="6">FAD-dependent oxidoreductase</fullName>
    </submittedName>
</protein>
<dbReference type="RefSeq" id="WP_310535460.1">
    <property type="nucleotide sequence ID" value="NZ_JAVKVN010000010.1"/>
</dbReference>
<evidence type="ECO:0000313" key="6">
    <source>
        <dbReference type="EMBL" id="MDR7948158.1"/>
    </source>
</evidence>
<keyword evidence="3" id="KW-0274">FAD</keyword>
<dbReference type="Gene3D" id="3.50.50.60">
    <property type="entry name" value="FAD/NAD(P)-binding domain"/>
    <property type="match status" value="2"/>
</dbReference>
<keyword evidence="4" id="KW-0560">Oxidoreductase</keyword>
<dbReference type="Gene3D" id="3.90.700.10">
    <property type="entry name" value="Succinate dehydrogenase/fumarate reductase flavoprotein, catalytic domain"/>
    <property type="match status" value="1"/>
</dbReference>
<keyword evidence="7" id="KW-1185">Reference proteome</keyword>
<keyword evidence="2" id="KW-0285">Flavoprotein</keyword>
<reference evidence="7" key="1">
    <citation type="submission" date="2023-07" db="EMBL/GenBank/DDBJ databases">
        <title>Glyphosate-induced phosphonatase operons in soil bacteria of genus Achromobacter.</title>
        <authorList>
            <person name="Epiktetov D.O."/>
            <person name="Sviridov A.V."/>
            <person name="Tarlachkov S.V."/>
            <person name="Shushkova T.V."/>
            <person name="Toropygin I.Y."/>
            <person name="Leontievsky A."/>
        </authorList>
    </citation>
    <scope>NUCLEOTIDE SEQUENCE [LARGE SCALE GENOMIC DNA]</scope>
    <source>
        <strain evidence="7">Kg 16</strain>
    </source>
</reference>
<evidence type="ECO:0000256" key="4">
    <source>
        <dbReference type="ARBA" id="ARBA00023002"/>
    </source>
</evidence>
<proteinExistence type="predicted"/>
<comment type="caution">
    <text evidence="6">The sequence shown here is derived from an EMBL/GenBank/DDBJ whole genome shotgun (WGS) entry which is preliminary data.</text>
</comment>
<organism evidence="6 7">
    <name type="scientific">Achromobacter aegrifaciens</name>
    <dbReference type="NCBI Taxonomy" id="1287736"/>
    <lineage>
        <taxon>Bacteria</taxon>
        <taxon>Pseudomonadati</taxon>
        <taxon>Pseudomonadota</taxon>
        <taxon>Betaproteobacteria</taxon>
        <taxon>Burkholderiales</taxon>
        <taxon>Alcaligenaceae</taxon>
        <taxon>Achromobacter</taxon>
    </lineage>
</organism>
<accession>A0ABU2DJ55</accession>
<evidence type="ECO:0000313" key="7">
    <source>
        <dbReference type="Proteomes" id="UP001264156"/>
    </source>
</evidence>
<feature type="domain" description="FAD-dependent oxidoreductase 2 FAD-binding" evidence="5">
    <location>
        <begin position="11"/>
        <end position="549"/>
    </location>
</feature>
<dbReference type="InterPro" id="IPR003953">
    <property type="entry name" value="FAD-dep_OxRdtase_2_FAD-bd"/>
</dbReference>
<dbReference type="Proteomes" id="UP001264156">
    <property type="component" value="Unassembled WGS sequence"/>
</dbReference>
<comment type="cofactor">
    <cofactor evidence="1">
        <name>FAD</name>
        <dbReference type="ChEBI" id="CHEBI:57692"/>
    </cofactor>
</comment>
<sequence length="568" mass="60452">MEGITWDREVDALVVGSGAGGMAAALTAREEGLDVLLVEKTGRIGGSTAISGGALWIPLNAQTEAAGHPDSFEKVWTYLEQTVGAAAPDDMKRAYLEAGPRMMDYLVSRGILDLAARTASPDYYPDLPGAAMGGRSLDPLEFDGRKLGGDFRFLRDPLKEFTVLGGMMVNITDVRHLLRATRSFAAWRHSMKLVLRYAADRARGYRRGTRLLLGNALAAQLFHGMLARKIEYWLDTPALALHRDAAGRVLGAAVRRNGKSLNIRARRGVVMATGGFPWDPARRAQSYPQPTGLWSMSPRDNAGDGIRLSEAAGAALGSGHASPAFWAPVSLLESADGKPLHYPHLVWDRAKPGLIAVNGAGRRFVNESASYHEFVQAMYRSHGTTPSIPAFLICDQRFIDTWGLGLALPGGRPRQHLIDAGYLLQAGTLAALAARLGVPADALQATVERYNTHAAQGQDPDFGKGSTAYNRYLGDPEHAPNPCLAPLAAGPYYAVKVYPGDIGTACGIAANPHAQALDATGAPIAGLYVAGNDMQSVMGGAYPGPGITLGPALTFGWIAGQHLAHAQH</sequence>
<dbReference type="InterPro" id="IPR027477">
    <property type="entry name" value="Succ_DH/fumarate_Rdtase_cat_sf"/>
</dbReference>
<gene>
    <name evidence="6" type="ORF">RIU57_23780</name>
</gene>
<evidence type="ECO:0000259" key="5">
    <source>
        <dbReference type="Pfam" id="PF00890"/>
    </source>
</evidence>
<dbReference type="Pfam" id="PF00890">
    <property type="entry name" value="FAD_binding_2"/>
    <property type="match status" value="1"/>
</dbReference>
<evidence type="ECO:0000256" key="3">
    <source>
        <dbReference type="ARBA" id="ARBA00022827"/>
    </source>
</evidence>
<dbReference type="InterPro" id="IPR036188">
    <property type="entry name" value="FAD/NAD-bd_sf"/>
</dbReference>
<dbReference type="SUPFAM" id="SSF56425">
    <property type="entry name" value="Succinate dehydrogenase/fumarate reductase flavoprotein, catalytic domain"/>
    <property type="match status" value="1"/>
</dbReference>
<name>A0ABU2DJ55_ACHAE</name>
<dbReference type="InterPro" id="IPR050315">
    <property type="entry name" value="FAD-oxidoreductase_2"/>
</dbReference>
<dbReference type="EMBL" id="JAVKVN010000010">
    <property type="protein sequence ID" value="MDR7948158.1"/>
    <property type="molecule type" value="Genomic_DNA"/>
</dbReference>
<dbReference type="PANTHER" id="PTHR43400">
    <property type="entry name" value="FUMARATE REDUCTASE"/>
    <property type="match status" value="1"/>
</dbReference>
<dbReference type="SUPFAM" id="SSF51905">
    <property type="entry name" value="FAD/NAD(P)-binding domain"/>
    <property type="match status" value="1"/>
</dbReference>
<evidence type="ECO:0000256" key="2">
    <source>
        <dbReference type="ARBA" id="ARBA00022630"/>
    </source>
</evidence>
<dbReference type="PANTHER" id="PTHR43400:SF10">
    <property type="entry name" value="3-OXOSTEROID 1-DEHYDROGENASE"/>
    <property type="match status" value="1"/>
</dbReference>